<dbReference type="Pfam" id="PF00040">
    <property type="entry name" value="fn2"/>
    <property type="match status" value="3"/>
</dbReference>
<dbReference type="AlphaFoldDB" id="A0A8D0E4Y8"/>
<keyword evidence="3" id="KW-0964">Secreted</keyword>
<dbReference type="SUPFAM" id="SSF57440">
    <property type="entry name" value="Kringle-like"/>
    <property type="match status" value="3"/>
</dbReference>
<keyword evidence="7" id="KW-0732">Signal</keyword>
<feature type="domain" description="Fibronectin type-II" evidence="8">
    <location>
        <begin position="42"/>
        <end position="90"/>
    </location>
</feature>
<reference evidence="9" key="1">
    <citation type="submission" date="2025-08" db="UniProtKB">
        <authorList>
            <consortium name="Ensembl"/>
        </authorList>
    </citation>
    <scope>IDENTIFICATION</scope>
</reference>
<evidence type="ECO:0000256" key="4">
    <source>
        <dbReference type="ARBA" id="ARBA00022737"/>
    </source>
</evidence>
<dbReference type="PANTHER" id="PTHR22918:SF1">
    <property type="entry name" value="FIBRONECTIN TYPE-II DOMAIN-CONTAINING PROTEIN"/>
    <property type="match status" value="1"/>
</dbReference>
<proteinExistence type="inferred from homology"/>
<dbReference type="FunFam" id="2.10.10.10:FF:000011">
    <property type="entry name" value="Uncharacterized protein"/>
    <property type="match status" value="1"/>
</dbReference>
<dbReference type="Ensembl" id="ENSSMRT00000031008.1">
    <property type="protein sequence ID" value="ENSSMRP00000026529.1"/>
    <property type="gene ID" value="ENSSMRG00000020496.1"/>
</dbReference>
<protein>
    <recommendedName>
        <fullName evidence="8">Fibronectin type-II domain-containing protein</fullName>
    </recommendedName>
</protein>
<evidence type="ECO:0000256" key="7">
    <source>
        <dbReference type="SAM" id="SignalP"/>
    </source>
</evidence>
<organism evidence="9 10">
    <name type="scientific">Salvator merianae</name>
    <name type="common">Argentine black and white tegu</name>
    <name type="synonym">Tupinambis merianae</name>
    <dbReference type="NCBI Taxonomy" id="96440"/>
    <lineage>
        <taxon>Eukaryota</taxon>
        <taxon>Metazoa</taxon>
        <taxon>Chordata</taxon>
        <taxon>Craniata</taxon>
        <taxon>Vertebrata</taxon>
        <taxon>Euteleostomi</taxon>
        <taxon>Lepidosauria</taxon>
        <taxon>Squamata</taxon>
        <taxon>Bifurcata</taxon>
        <taxon>Unidentata</taxon>
        <taxon>Episquamata</taxon>
        <taxon>Laterata</taxon>
        <taxon>Teiioidea</taxon>
        <taxon>Teiidae</taxon>
        <taxon>Salvator</taxon>
    </lineage>
</organism>
<evidence type="ECO:0000256" key="5">
    <source>
        <dbReference type="ARBA" id="ARBA00023157"/>
    </source>
</evidence>
<feature type="disulfide bond" evidence="6">
    <location>
        <begin position="171"/>
        <end position="198"/>
    </location>
</feature>
<dbReference type="Gene3D" id="2.10.10.10">
    <property type="entry name" value="Fibronectin, type II, collagen-binding"/>
    <property type="match status" value="3"/>
</dbReference>
<dbReference type="PROSITE" id="PS51092">
    <property type="entry name" value="FN2_2"/>
    <property type="match status" value="3"/>
</dbReference>
<dbReference type="GO" id="GO:0009986">
    <property type="term" value="C:cell surface"/>
    <property type="evidence" value="ECO:0007669"/>
    <property type="project" value="TreeGrafter"/>
</dbReference>
<evidence type="ECO:0000256" key="3">
    <source>
        <dbReference type="ARBA" id="ARBA00022525"/>
    </source>
</evidence>
<sequence>CVHISFLLLGGWLFQCKLFHIHRVFCKCVECAVDQVWPDDVMEDPPCVFPFIYKGSIYHSCTADEQRDGTLWCASTRNYDVDKQRKFCPENYGGNSNGQPCFFPYVYKGNTYYTCNKKSEAQNRYWCATTGSYDKDKKWSYCADTSTYVAGLVPEPCKFPFTFEGKTYTACTTDGTSTGRLWCSVTSNYDKDRKWIYCEPSGKRDRSRGLGIT</sequence>
<evidence type="ECO:0000256" key="2">
    <source>
        <dbReference type="ARBA" id="ARBA00010011"/>
    </source>
</evidence>
<dbReference type="InterPro" id="IPR013806">
    <property type="entry name" value="Kringle-like"/>
</dbReference>
<reference evidence="9" key="2">
    <citation type="submission" date="2025-09" db="UniProtKB">
        <authorList>
            <consortium name="Ensembl"/>
        </authorList>
    </citation>
    <scope>IDENTIFICATION</scope>
</reference>
<name>A0A8D0E4Y8_SALMN</name>
<keyword evidence="10" id="KW-1185">Reference proteome</keyword>
<dbReference type="Proteomes" id="UP000694421">
    <property type="component" value="Unplaced"/>
</dbReference>
<dbReference type="FunFam" id="2.10.10.10:FF:000003">
    <property type="entry name" value="binder of sperm protein homolog 1"/>
    <property type="match status" value="2"/>
</dbReference>
<comment type="similarity">
    <text evidence="2">Belongs to the seminal plasma protein family.</text>
</comment>
<evidence type="ECO:0000256" key="6">
    <source>
        <dbReference type="PROSITE-ProRule" id="PRU00479"/>
    </source>
</evidence>
<dbReference type="SMART" id="SM00059">
    <property type="entry name" value="FN2"/>
    <property type="match status" value="3"/>
</dbReference>
<dbReference type="GO" id="GO:0005576">
    <property type="term" value="C:extracellular region"/>
    <property type="evidence" value="ECO:0007669"/>
    <property type="project" value="UniProtKB-SubCell"/>
</dbReference>
<dbReference type="CDD" id="cd00062">
    <property type="entry name" value="FN2"/>
    <property type="match status" value="3"/>
</dbReference>
<keyword evidence="5 6" id="KW-1015">Disulfide bond</keyword>
<feature type="disulfide bond" evidence="6">
    <location>
        <begin position="157"/>
        <end position="183"/>
    </location>
</feature>
<evidence type="ECO:0000313" key="9">
    <source>
        <dbReference type="Ensembl" id="ENSSMRP00000026529.1"/>
    </source>
</evidence>
<dbReference type="GO" id="GO:0048240">
    <property type="term" value="P:sperm capacitation"/>
    <property type="evidence" value="ECO:0007669"/>
    <property type="project" value="TreeGrafter"/>
</dbReference>
<feature type="disulfide bond" evidence="6">
    <location>
        <begin position="61"/>
        <end position="88"/>
    </location>
</feature>
<feature type="disulfide bond" evidence="6">
    <location>
        <begin position="115"/>
        <end position="142"/>
    </location>
</feature>
<comment type="subcellular location">
    <subcellularLocation>
        <location evidence="1">Secreted</location>
    </subcellularLocation>
</comment>
<feature type="signal peptide" evidence="7">
    <location>
        <begin position="1"/>
        <end position="26"/>
    </location>
</feature>
<dbReference type="PANTHER" id="PTHR22918">
    <property type="entry name" value="SEMINAL PLASMA PROTEIN"/>
    <property type="match status" value="1"/>
</dbReference>
<dbReference type="PRINTS" id="PR00013">
    <property type="entry name" value="FNTYPEII"/>
</dbReference>
<accession>A0A8D0E4Y8</accession>
<dbReference type="InterPro" id="IPR051666">
    <property type="entry name" value="SP_Capacitation_Regulator"/>
</dbReference>
<feature type="domain" description="Fibronectin type-II" evidence="8">
    <location>
        <begin position="96"/>
        <end position="144"/>
    </location>
</feature>
<evidence type="ECO:0000256" key="1">
    <source>
        <dbReference type="ARBA" id="ARBA00004613"/>
    </source>
</evidence>
<keyword evidence="4" id="KW-0677">Repeat</keyword>
<feature type="disulfide bond" evidence="6">
    <location>
        <begin position="47"/>
        <end position="73"/>
    </location>
</feature>
<evidence type="ECO:0000259" key="8">
    <source>
        <dbReference type="PROSITE" id="PS51092"/>
    </source>
</evidence>
<dbReference type="GO" id="GO:0008201">
    <property type="term" value="F:heparin binding"/>
    <property type="evidence" value="ECO:0007669"/>
    <property type="project" value="TreeGrafter"/>
</dbReference>
<dbReference type="InterPro" id="IPR000562">
    <property type="entry name" value="FN_type2_dom"/>
</dbReference>
<feature type="domain" description="Fibronectin type-II" evidence="8">
    <location>
        <begin position="152"/>
        <end position="200"/>
    </location>
</feature>
<feature type="chain" id="PRO_5034110406" description="Fibronectin type-II domain-containing protein" evidence="7">
    <location>
        <begin position="27"/>
        <end position="213"/>
    </location>
</feature>
<feature type="disulfide bond" evidence="6">
    <location>
        <begin position="101"/>
        <end position="127"/>
    </location>
</feature>
<dbReference type="InterPro" id="IPR036943">
    <property type="entry name" value="FN_type2_sf"/>
</dbReference>
<evidence type="ECO:0000313" key="10">
    <source>
        <dbReference type="Proteomes" id="UP000694421"/>
    </source>
</evidence>
<dbReference type="GeneTree" id="ENSGT00940000162766"/>